<dbReference type="EMBL" id="ML769992">
    <property type="protein sequence ID" value="KAE9385387.1"/>
    <property type="molecule type" value="Genomic_DNA"/>
</dbReference>
<organism evidence="1 2">
    <name type="scientific">Gymnopus androsaceus JB14</name>
    <dbReference type="NCBI Taxonomy" id="1447944"/>
    <lineage>
        <taxon>Eukaryota</taxon>
        <taxon>Fungi</taxon>
        <taxon>Dikarya</taxon>
        <taxon>Basidiomycota</taxon>
        <taxon>Agaricomycotina</taxon>
        <taxon>Agaricomycetes</taxon>
        <taxon>Agaricomycetidae</taxon>
        <taxon>Agaricales</taxon>
        <taxon>Marasmiineae</taxon>
        <taxon>Omphalotaceae</taxon>
        <taxon>Gymnopus</taxon>
    </lineage>
</organism>
<reference evidence="1" key="1">
    <citation type="journal article" date="2019" name="Environ. Microbiol.">
        <title>Fungal ecological strategies reflected in gene transcription - a case study of two litter decomposers.</title>
        <authorList>
            <person name="Barbi F."/>
            <person name="Kohler A."/>
            <person name="Barry K."/>
            <person name="Baskaran P."/>
            <person name="Daum C."/>
            <person name="Fauchery L."/>
            <person name="Ihrmark K."/>
            <person name="Kuo A."/>
            <person name="LaButti K."/>
            <person name="Lipzen A."/>
            <person name="Morin E."/>
            <person name="Grigoriev I.V."/>
            <person name="Henrissat B."/>
            <person name="Lindahl B."/>
            <person name="Martin F."/>
        </authorList>
    </citation>
    <scope>NUCLEOTIDE SEQUENCE</scope>
    <source>
        <strain evidence="1">JB14</strain>
    </source>
</reference>
<evidence type="ECO:0000313" key="1">
    <source>
        <dbReference type="EMBL" id="KAE9385387.1"/>
    </source>
</evidence>
<dbReference type="Proteomes" id="UP000799118">
    <property type="component" value="Unassembled WGS sequence"/>
</dbReference>
<protein>
    <submittedName>
        <fullName evidence="1">Uncharacterized protein</fullName>
    </submittedName>
</protein>
<keyword evidence="2" id="KW-1185">Reference proteome</keyword>
<proteinExistence type="predicted"/>
<sequence length="162" mass="17474">MPIGDEPSSGGAGAGVEENMYSEMLAATLGAQFGSNIDRNYRASEAQMRTNLLYPSNPAFATEYSLIFAVLRDFTTNDFLSASGFGGLGAISISRAEIERVRGTWAVKQLSSRGPRDQTRMSPLNHGYGSSRVPRCLTLSPYSGWASALAPSRGASYIYTWL</sequence>
<evidence type="ECO:0000313" key="2">
    <source>
        <dbReference type="Proteomes" id="UP000799118"/>
    </source>
</evidence>
<gene>
    <name evidence="1" type="ORF">BT96DRAFT_1007097</name>
</gene>
<accession>A0A6A4GJ55</accession>
<dbReference type="AlphaFoldDB" id="A0A6A4GJ55"/>
<name>A0A6A4GJ55_9AGAR</name>